<dbReference type="EMBL" id="CAUJNA010003658">
    <property type="protein sequence ID" value="CAJ1407086.1"/>
    <property type="molecule type" value="Genomic_DNA"/>
</dbReference>
<dbReference type="InterPro" id="IPR050767">
    <property type="entry name" value="Sel1_AlgK"/>
</dbReference>
<feature type="compositionally biased region" description="Polar residues" evidence="3">
    <location>
        <begin position="1083"/>
        <end position="1093"/>
    </location>
</feature>
<dbReference type="Proteomes" id="UP001178507">
    <property type="component" value="Unassembled WGS sequence"/>
</dbReference>
<feature type="region of interest" description="Disordered" evidence="3">
    <location>
        <begin position="1059"/>
        <end position="1093"/>
    </location>
</feature>
<dbReference type="PANTHER" id="PTHR11102:SF160">
    <property type="entry name" value="ERAD-ASSOCIATED E3 UBIQUITIN-PROTEIN LIGASE COMPONENT HRD3"/>
    <property type="match status" value="1"/>
</dbReference>
<dbReference type="PROSITE" id="PS51184">
    <property type="entry name" value="JMJC"/>
    <property type="match status" value="1"/>
</dbReference>
<evidence type="ECO:0000256" key="3">
    <source>
        <dbReference type="SAM" id="MobiDB-lite"/>
    </source>
</evidence>
<dbReference type="SUPFAM" id="SSF81901">
    <property type="entry name" value="HCP-like"/>
    <property type="match status" value="2"/>
</dbReference>
<dbReference type="SMART" id="SM00558">
    <property type="entry name" value="JmjC"/>
    <property type="match status" value="1"/>
</dbReference>
<evidence type="ECO:0000256" key="1">
    <source>
        <dbReference type="ARBA" id="ARBA00038101"/>
    </source>
</evidence>
<dbReference type="InterPro" id="IPR006597">
    <property type="entry name" value="Sel1-like"/>
</dbReference>
<organism evidence="5 6">
    <name type="scientific">Effrenium voratum</name>
    <dbReference type="NCBI Taxonomy" id="2562239"/>
    <lineage>
        <taxon>Eukaryota</taxon>
        <taxon>Sar</taxon>
        <taxon>Alveolata</taxon>
        <taxon>Dinophyceae</taxon>
        <taxon>Suessiales</taxon>
        <taxon>Symbiodiniaceae</taxon>
        <taxon>Effrenium</taxon>
    </lineage>
</organism>
<accession>A0AA36JL58</accession>
<keyword evidence="6" id="KW-1185">Reference proteome</keyword>
<dbReference type="SUPFAM" id="SSF51197">
    <property type="entry name" value="Clavaminate synthase-like"/>
    <property type="match status" value="1"/>
</dbReference>
<evidence type="ECO:0000313" key="5">
    <source>
        <dbReference type="EMBL" id="CAJ1407086.1"/>
    </source>
</evidence>
<sequence>MATSQVPAAPALLELGDPVPLRVDSDVWEGHDLSFQKPGGGVRRALVVPGFAQAQAESLHEAIEECLPPSTGAGDLELMQCGEYSQAAVEGLLKPWLERQLLPLIRRQLPSVAVSSCSVRRLPSAEAECCADHGHLCTALLCLGAGGVLIQAAAARRSRRRLELRPGDLFLHHFDLAVAYNGRYLVVKLKDSLLSCLTNTAPWHDQLAQEGDADAQLALALQLEQRDAKPQEVIRWLRKSAEQGHAEAQACLGLRLGEEGLRWLHDAALQGHRAAQRQLAVCLLKSGASGEAQKWLRRAGEEDDLEAIELLVVCLVRAGSMQEALCWCLRGAELGSADLQHRAGLHLLAGEGCVKDQAAALSWLRRAAEQGHAAAQNNLGVILAAGLAGPVDLPAAQHHFAASTSDLARRNAAVAASSASGSEAQRLELSAAQRQTLQLLRAEVCELEADVQQEEDVKKEVQKLAALLQQLDSAASTAASGTGTNGKHESGASVSRPSGHGRGDSGPKSATPKRVSEAGATSALHRGEPFLLLDGMPWLSGQQVLEFMPRLMGACGKDVVSYEIQGQSVQSVQSTAPLAHYIQQIQRSEPGSAYFMMTDRLLQRPELEDLVAMPRGLSGDPERGARLSGRRWLSIGGEGAKTLLKRDPGASWHMLVLGRARWALLPPAGIATEGFQGSSEDDAFAGWQEVWLATQEMGEVMVVPPGWWYQVLLEDRVLSITAQFLAPEQLPRYIRSRRPEAQAESGKALELTSAMRSEKCGAVGLPVGGVSHGAQGRDVLTCRRADLTALLAGLASLVLARGTFLAREEPLILPLPKERERHQQVLDKDRQIEAFEDKSYQATVAELRSARAAVESQAAAASAEAEGNAQQVEELEMQQKVLLAKAKDFNAEVEQNVKYAEASNKDLEKVLADAEAFAKTSDARAQDWAKKSVQDMFLGKYRQLESWRNEVLTDHWAEGRWEAQLAAAPYEKAMGEAMEKANSYKSTAKTLRDVANGLQSEADKATLTASAKRMAGDFEGAQRLGDAAKAMRKHGRQLKGYATDLSEESAHLAEAAPTYLSNGKRAAQRAEWKANPESLPPSAANSNLAYLPS</sequence>
<comment type="caution">
    <text evidence="5">The sequence shown here is derived from an EMBL/GenBank/DDBJ whole genome shotgun (WGS) entry which is preliminary data.</text>
</comment>
<dbReference type="Pfam" id="PF08238">
    <property type="entry name" value="Sel1"/>
    <property type="match status" value="3"/>
</dbReference>
<dbReference type="SMART" id="SM00671">
    <property type="entry name" value="SEL1"/>
    <property type="match status" value="3"/>
</dbReference>
<evidence type="ECO:0000259" key="4">
    <source>
        <dbReference type="PROSITE" id="PS51184"/>
    </source>
</evidence>
<dbReference type="PANTHER" id="PTHR11102">
    <property type="entry name" value="SEL-1-LIKE PROTEIN"/>
    <property type="match status" value="1"/>
</dbReference>
<reference evidence="5" key="1">
    <citation type="submission" date="2023-08" db="EMBL/GenBank/DDBJ databases">
        <authorList>
            <person name="Chen Y."/>
            <person name="Shah S."/>
            <person name="Dougan E. K."/>
            <person name="Thang M."/>
            <person name="Chan C."/>
        </authorList>
    </citation>
    <scope>NUCLEOTIDE SEQUENCE</scope>
</reference>
<protein>
    <recommendedName>
        <fullName evidence="4">JmjC domain-containing protein</fullName>
    </recommendedName>
</protein>
<feature type="region of interest" description="Disordered" evidence="3">
    <location>
        <begin position="477"/>
        <end position="520"/>
    </location>
</feature>
<feature type="coiled-coil region" evidence="2">
    <location>
        <begin position="844"/>
        <end position="910"/>
    </location>
</feature>
<keyword evidence="2" id="KW-0175">Coiled coil</keyword>
<gene>
    <name evidence="5" type="ORF">EVOR1521_LOCUS28874</name>
</gene>
<evidence type="ECO:0000313" key="6">
    <source>
        <dbReference type="Proteomes" id="UP001178507"/>
    </source>
</evidence>
<name>A0AA36JL58_9DINO</name>
<dbReference type="Gene3D" id="2.60.120.650">
    <property type="entry name" value="Cupin"/>
    <property type="match status" value="1"/>
</dbReference>
<evidence type="ECO:0000256" key="2">
    <source>
        <dbReference type="SAM" id="Coils"/>
    </source>
</evidence>
<dbReference type="InterPro" id="IPR011990">
    <property type="entry name" value="TPR-like_helical_dom_sf"/>
</dbReference>
<comment type="similarity">
    <text evidence="1">Belongs to the sel-1 family.</text>
</comment>
<dbReference type="InterPro" id="IPR003347">
    <property type="entry name" value="JmjC_dom"/>
</dbReference>
<proteinExistence type="inferred from homology"/>
<dbReference type="AlphaFoldDB" id="A0AA36JL58"/>
<dbReference type="Gene3D" id="1.25.40.10">
    <property type="entry name" value="Tetratricopeptide repeat domain"/>
    <property type="match status" value="1"/>
</dbReference>
<feature type="domain" description="JmjC" evidence="4">
    <location>
        <begin position="593"/>
        <end position="741"/>
    </location>
</feature>